<feature type="compositionally biased region" description="Polar residues" evidence="1">
    <location>
        <begin position="237"/>
        <end position="253"/>
    </location>
</feature>
<accession>A0A5C5FQ67</accession>
<feature type="compositionally biased region" description="Basic and acidic residues" evidence="1">
    <location>
        <begin position="14"/>
        <end position="26"/>
    </location>
</feature>
<feature type="compositionally biased region" description="Pro residues" evidence="1">
    <location>
        <begin position="280"/>
        <end position="289"/>
    </location>
</feature>
<feature type="region of interest" description="Disordered" evidence="1">
    <location>
        <begin position="176"/>
        <end position="289"/>
    </location>
</feature>
<keyword evidence="3" id="KW-1185">Reference proteome</keyword>
<dbReference type="EMBL" id="SOZI01000115">
    <property type="protein sequence ID" value="TNY18943.1"/>
    <property type="molecule type" value="Genomic_DNA"/>
</dbReference>
<gene>
    <name evidence="2" type="ORF">DMC30DRAFT_28526</name>
</gene>
<dbReference type="AlphaFoldDB" id="A0A5C5FQ67"/>
<proteinExistence type="predicted"/>
<dbReference type="Proteomes" id="UP000311382">
    <property type="component" value="Unassembled WGS sequence"/>
</dbReference>
<comment type="caution">
    <text evidence="2">The sequence shown here is derived from an EMBL/GenBank/DDBJ whole genome shotgun (WGS) entry which is preliminary data.</text>
</comment>
<evidence type="ECO:0000313" key="2">
    <source>
        <dbReference type="EMBL" id="TNY18943.1"/>
    </source>
</evidence>
<feature type="compositionally biased region" description="Basic and acidic residues" evidence="1">
    <location>
        <begin position="260"/>
        <end position="271"/>
    </location>
</feature>
<evidence type="ECO:0000313" key="3">
    <source>
        <dbReference type="Proteomes" id="UP000311382"/>
    </source>
</evidence>
<protein>
    <submittedName>
        <fullName evidence="2">Uncharacterized protein</fullName>
    </submittedName>
</protein>
<reference evidence="2 3" key="1">
    <citation type="submission" date="2019-03" db="EMBL/GenBank/DDBJ databases">
        <title>Rhodosporidium diobovatum UCD-FST 08-225 genome sequencing, assembly, and annotation.</title>
        <authorList>
            <person name="Fakankun I.U."/>
            <person name="Fristensky B."/>
            <person name="Levin D.B."/>
        </authorList>
    </citation>
    <scope>NUCLEOTIDE SEQUENCE [LARGE SCALE GENOMIC DNA]</scope>
    <source>
        <strain evidence="2 3">UCD-FST 08-225</strain>
    </source>
</reference>
<feature type="region of interest" description="Disordered" evidence="1">
    <location>
        <begin position="1"/>
        <end position="32"/>
    </location>
</feature>
<evidence type="ECO:0000256" key="1">
    <source>
        <dbReference type="SAM" id="MobiDB-lite"/>
    </source>
</evidence>
<organism evidence="2 3">
    <name type="scientific">Rhodotorula diobovata</name>
    <dbReference type="NCBI Taxonomy" id="5288"/>
    <lineage>
        <taxon>Eukaryota</taxon>
        <taxon>Fungi</taxon>
        <taxon>Dikarya</taxon>
        <taxon>Basidiomycota</taxon>
        <taxon>Pucciniomycotina</taxon>
        <taxon>Microbotryomycetes</taxon>
        <taxon>Sporidiobolales</taxon>
        <taxon>Sporidiobolaceae</taxon>
        <taxon>Rhodotorula</taxon>
    </lineage>
</organism>
<name>A0A5C5FQ67_9BASI</name>
<sequence length="289" mass="31323">MDGRLEPTGTPPRRLLDPDLRGRDSASRAACQRRPRRVATILPALWAVRVPVPPFVPPCPAPPPRAGISALARALRYPQSAWLSDLHTASWHSRRRRVGSLVFVAAKPGPDQHMCVEVPDFEASQQARRRRPRCCERARCGRSILRETMRRLMTCAAGPASGARAGQDVAEAQIAQRGRAPSAWGHCSGAHVAQEAGTRTRRSIETWAHEPPAVLASHGAGRRGGDPGAVSARAQPGSVSVKQKRSILSQASLKQWPAGRGEEIVEGESRTRRGRSPRGRGPPQPALDE</sequence>